<evidence type="ECO:0000313" key="4">
    <source>
        <dbReference type="RefSeq" id="XP_008473571.1"/>
    </source>
</evidence>
<organism evidence="3 4">
    <name type="scientific">Diaphorina citri</name>
    <name type="common">Asian citrus psyllid</name>
    <dbReference type="NCBI Taxonomy" id="121845"/>
    <lineage>
        <taxon>Eukaryota</taxon>
        <taxon>Metazoa</taxon>
        <taxon>Ecdysozoa</taxon>
        <taxon>Arthropoda</taxon>
        <taxon>Hexapoda</taxon>
        <taxon>Insecta</taxon>
        <taxon>Pterygota</taxon>
        <taxon>Neoptera</taxon>
        <taxon>Paraneoptera</taxon>
        <taxon>Hemiptera</taxon>
        <taxon>Sternorrhyncha</taxon>
        <taxon>Psylloidea</taxon>
        <taxon>Psyllidae</taxon>
        <taxon>Diaphorininae</taxon>
        <taxon>Diaphorina</taxon>
    </lineage>
</organism>
<dbReference type="FunFam" id="3.40.50.10540:FF:000005">
    <property type="entry name" value="succinate--hydroxymethylglutarate CoA-transferase isoform X1"/>
    <property type="match status" value="1"/>
</dbReference>
<dbReference type="PaxDb" id="121845-A0A1S3D3N1"/>
<evidence type="ECO:0000256" key="2">
    <source>
        <dbReference type="ARBA" id="ARBA00022679"/>
    </source>
</evidence>
<dbReference type="GO" id="GO:0005739">
    <property type="term" value="C:mitochondrion"/>
    <property type="evidence" value="ECO:0007669"/>
    <property type="project" value="TreeGrafter"/>
</dbReference>
<dbReference type="Gene3D" id="3.40.50.10540">
    <property type="entry name" value="Crotonobetainyl-coa:carnitine coa-transferase, domain 1"/>
    <property type="match status" value="1"/>
</dbReference>
<gene>
    <name evidence="4" type="primary">LOC103510665</name>
</gene>
<comment type="similarity">
    <text evidence="1">Belongs to the CoA-transferase III family.</text>
</comment>
<keyword evidence="3" id="KW-1185">Reference proteome</keyword>
<dbReference type="InterPro" id="IPR003673">
    <property type="entry name" value="CoA-Trfase_fam_III"/>
</dbReference>
<dbReference type="AlphaFoldDB" id="A0A1S3D3N1"/>
<dbReference type="OMA" id="TWGTWRT"/>
<keyword evidence="2" id="KW-0808">Transferase</keyword>
<dbReference type="Gene3D" id="3.30.1540.10">
    <property type="entry name" value="formyl-coa transferase, domain 3"/>
    <property type="match status" value="1"/>
</dbReference>
<dbReference type="SUPFAM" id="SSF89796">
    <property type="entry name" value="CoA-transferase family III (CaiB/BaiF)"/>
    <property type="match status" value="1"/>
</dbReference>
<dbReference type="InterPro" id="IPR023606">
    <property type="entry name" value="CoA-Trfase_III_dom_1_sf"/>
</dbReference>
<dbReference type="GeneID" id="103510665"/>
<dbReference type="GO" id="GO:0047369">
    <property type="term" value="F:succinate-hydroxymethylglutarate CoA-transferase activity"/>
    <property type="evidence" value="ECO:0007669"/>
    <property type="project" value="TreeGrafter"/>
</dbReference>
<accession>A0A1S3D3N1</accession>
<name>A0A1S3D3N1_DIACI</name>
<dbReference type="PANTHER" id="PTHR48207">
    <property type="entry name" value="SUCCINATE--HYDROXYMETHYLGLUTARATE COA-TRANSFERASE"/>
    <property type="match status" value="1"/>
</dbReference>
<proteinExistence type="inferred from homology"/>
<dbReference type="RefSeq" id="XP_008473571.1">
    <property type="nucleotide sequence ID" value="XM_008475349.3"/>
</dbReference>
<dbReference type="STRING" id="121845.A0A1S3D3N1"/>
<dbReference type="InterPro" id="IPR050483">
    <property type="entry name" value="CoA-transferase_III_domain"/>
</dbReference>
<dbReference type="Proteomes" id="UP000079169">
    <property type="component" value="Unplaced"/>
</dbReference>
<dbReference type="KEGG" id="dci:103510665"/>
<reference evidence="4" key="1">
    <citation type="submission" date="2025-08" db="UniProtKB">
        <authorList>
            <consortium name="RefSeq"/>
        </authorList>
    </citation>
    <scope>IDENTIFICATION</scope>
</reference>
<evidence type="ECO:0000256" key="1">
    <source>
        <dbReference type="ARBA" id="ARBA00008383"/>
    </source>
</evidence>
<dbReference type="Pfam" id="PF02515">
    <property type="entry name" value="CoA_transf_3"/>
    <property type="match status" value="1"/>
</dbReference>
<dbReference type="InterPro" id="IPR044855">
    <property type="entry name" value="CoA-Trfase_III_dom3_sf"/>
</dbReference>
<protein>
    <submittedName>
        <fullName evidence="4">Succinate--hydroxymethylglutarate CoA-transferase-like</fullName>
    </submittedName>
</protein>
<dbReference type="PANTHER" id="PTHR48207:SF3">
    <property type="entry name" value="SUCCINATE--HYDROXYMETHYLGLUTARATE COA-TRANSFERASE"/>
    <property type="match status" value="1"/>
</dbReference>
<sequence length="317" mass="34664">MNSSAKFLCRKVLMRYYSQRVSGIQSENPSLPLSNVRILDLTRIIAGPFCTMLLADLGAEVIKVEQPVTGDECRKWGPPFLNNTELSTYFTCVNRNKKSVCVDFKTPEGQQIIKDLAKQCDVLVENFVPGKLDRLNLGYKHLSEINSQLIYCSVTGFGSKGPYKDRPGYDIIAASIGGLLHITGHPDGPPCKVGIASIDLATGLYAHGAVMAALLHKYKTGKGQKIDCNLLSTQVSMLINVGANYLNAGIEGKRWGTSHANVVPHQVFKTSNGYVTIGTGSDKQYQDMCKVMNLQHLALDPRYLTGALILAMTSHLI</sequence>
<evidence type="ECO:0000313" key="3">
    <source>
        <dbReference type="Proteomes" id="UP000079169"/>
    </source>
</evidence>